<evidence type="ECO:0000313" key="3">
    <source>
        <dbReference type="Proteomes" id="UP000176867"/>
    </source>
</evidence>
<dbReference type="Proteomes" id="UP000176867">
    <property type="component" value="Unassembled WGS sequence"/>
</dbReference>
<name>A0A1F6G5P1_9BACT</name>
<dbReference type="AlphaFoldDB" id="A0A1F6G5P1"/>
<comment type="caution">
    <text evidence="2">The sequence shown here is derived from an EMBL/GenBank/DDBJ whole genome shotgun (WGS) entry which is preliminary data.</text>
</comment>
<protein>
    <recommendedName>
        <fullName evidence="4">PAS fold-4 domain-containing protein</fullName>
    </recommendedName>
</protein>
<accession>A0A1F6G5P1</accession>
<gene>
    <name evidence="2" type="ORF">A2609_03080</name>
</gene>
<evidence type="ECO:0000313" key="2">
    <source>
        <dbReference type="EMBL" id="OGG93413.1"/>
    </source>
</evidence>
<evidence type="ECO:0000256" key="1">
    <source>
        <dbReference type="SAM" id="MobiDB-lite"/>
    </source>
</evidence>
<evidence type="ECO:0008006" key="4">
    <source>
        <dbReference type="Google" id="ProtNLM"/>
    </source>
</evidence>
<sequence length="196" mass="22478">MSTLIDVARESFLILDDDFRVISASPTFYETFLVNRQKTEKKLLYKLGNGQWDIPELKKMLGGILPKKKVVKNYKVEHNFQTIGRKTMLLNARQIDTVKLIILAIEDITDKENLKEKLAEYTKGLENKIAERTKELADKIKELELTNRSMVGRELKMVELKKEIVDLKKRVKNGNGNGNHKNGNGGNGNHKNSIRK</sequence>
<organism evidence="2 3">
    <name type="scientific">Candidatus Kaiserbacteria bacterium RIFOXYD1_FULL_47_14</name>
    <dbReference type="NCBI Taxonomy" id="1798533"/>
    <lineage>
        <taxon>Bacteria</taxon>
        <taxon>Candidatus Kaiseribacteriota</taxon>
    </lineage>
</organism>
<feature type="region of interest" description="Disordered" evidence="1">
    <location>
        <begin position="169"/>
        <end position="196"/>
    </location>
</feature>
<proteinExistence type="predicted"/>
<reference evidence="2 3" key="1">
    <citation type="journal article" date="2016" name="Nat. Commun.">
        <title>Thousands of microbial genomes shed light on interconnected biogeochemical processes in an aquifer system.</title>
        <authorList>
            <person name="Anantharaman K."/>
            <person name="Brown C.T."/>
            <person name="Hug L.A."/>
            <person name="Sharon I."/>
            <person name="Castelle C.J."/>
            <person name="Probst A.J."/>
            <person name="Thomas B.C."/>
            <person name="Singh A."/>
            <person name="Wilkins M.J."/>
            <person name="Karaoz U."/>
            <person name="Brodie E.L."/>
            <person name="Williams K.H."/>
            <person name="Hubbard S.S."/>
            <person name="Banfield J.F."/>
        </authorList>
    </citation>
    <scope>NUCLEOTIDE SEQUENCE [LARGE SCALE GENOMIC DNA]</scope>
</reference>
<dbReference type="STRING" id="1798533.A2609_03080"/>
<dbReference type="EMBL" id="MFMU01000008">
    <property type="protein sequence ID" value="OGG93413.1"/>
    <property type="molecule type" value="Genomic_DNA"/>
</dbReference>